<accession>A0A2P6S1C5</accession>
<dbReference type="Gramene" id="PRQ52479">
    <property type="protein sequence ID" value="PRQ52479"/>
    <property type="gene ID" value="RchiOBHm_Chr2g0155931"/>
</dbReference>
<dbReference type="Proteomes" id="UP000238479">
    <property type="component" value="Chromosome 2"/>
</dbReference>
<evidence type="ECO:0000313" key="1">
    <source>
        <dbReference type="EMBL" id="PRQ52479.1"/>
    </source>
</evidence>
<comment type="caution">
    <text evidence="1">The sequence shown here is derived from an EMBL/GenBank/DDBJ whole genome shotgun (WGS) entry which is preliminary data.</text>
</comment>
<proteinExistence type="predicted"/>
<organism evidence="1 2">
    <name type="scientific">Rosa chinensis</name>
    <name type="common">China rose</name>
    <dbReference type="NCBI Taxonomy" id="74649"/>
    <lineage>
        <taxon>Eukaryota</taxon>
        <taxon>Viridiplantae</taxon>
        <taxon>Streptophyta</taxon>
        <taxon>Embryophyta</taxon>
        <taxon>Tracheophyta</taxon>
        <taxon>Spermatophyta</taxon>
        <taxon>Magnoliopsida</taxon>
        <taxon>eudicotyledons</taxon>
        <taxon>Gunneridae</taxon>
        <taxon>Pentapetalae</taxon>
        <taxon>rosids</taxon>
        <taxon>fabids</taxon>
        <taxon>Rosales</taxon>
        <taxon>Rosaceae</taxon>
        <taxon>Rosoideae</taxon>
        <taxon>Rosoideae incertae sedis</taxon>
        <taxon>Rosa</taxon>
    </lineage>
</organism>
<gene>
    <name evidence="1" type="ORF">RchiOBHm_Chr2g0155931</name>
</gene>
<evidence type="ECO:0000313" key="2">
    <source>
        <dbReference type="Proteomes" id="UP000238479"/>
    </source>
</evidence>
<dbReference type="AlphaFoldDB" id="A0A2P6S1C5"/>
<reference evidence="1 2" key="1">
    <citation type="journal article" date="2018" name="Nat. Genet.">
        <title>The Rosa genome provides new insights in the design of modern roses.</title>
        <authorList>
            <person name="Bendahmane M."/>
        </authorList>
    </citation>
    <scope>NUCLEOTIDE SEQUENCE [LARGE SCALE GENOMIC DNA]</scope>
    <source>
        <strain evidence="2">cv. Old Blush</strain>
    </source>
</reference>
<dbReference type="EMBL" id="PDCK01000040">
    <property type="protein sequence ID" value="PRQ52479.1"/>
    <property type="molecule type" value="Genomic_DNA"/>
</dbReference>
<keyword evidence="2" id="KW-1185">Reference proteome</keyword>
<protein>
    <submittedName>
        <fullName evidence="1">Uncharacterized protein</fullName>
    </submittedName>
</protein>
<name>A0A2P6S1C5_ROSCH</name>
<sequence>MKLEAFHSFKDPRVESYYKKHDSWLLRLGNANQNKHCTNTVITSKLFLVCYACLNIPRLSFG</sequence>